<proteinExistence type="predicted"/>
<dbReference type="Pfam" id="PF01612">
    <property type="entry name" value="DNA_pol_A_exo1"/>
    <property type="match status" value="1"/>
</dbReference>
<dbReference type="InterPro" id="IPR012337">
    <property type="entry name" value="RNaseH-like_sf"/>
</dbReference>
<feature type="region of interest" description="Disordered" evidence="3">
    <location>
        <begin position="14"/>
        <end position="37"/>
    </location>
</feature>
<evidence type="ECO:0000256" key="3">
    <source>
        <dbReference type="SAM" id="MobiDB-lite"/>
    </source>
</evidence>
<feature type="compositionally biased region" description="Polar residues" evidence="3">
    <location>
        <begin position="118"/>
        <end position="141"/>
    </location>
</feature>
<dbReference type="AlphaFoldDB" id="A0A4R0RZ64"/>
<comment type="caution">
    <text evidence="5">The sequence shown here is derived from an EMBL/GenBank/DDBJ whole genome shotgun (WGS) entry which is preliminary data.</text>
</comment>
<dbReference type="SMART" id="SM00474">
    <property type="entry name" value="35EXOc"/>
    <property type="match status" value="1"/>
</dbReference>
<reference evidence="5 6" key="1">
    <citation type="submission" date="2018-11" db="EMBL/GenBank/DDBJ databases">
        <title>Genome assembly of Steccherinum ochraceum LE-BIN_3174, the white-rot fungus of the Steccherinaceae family (The Residual Polyporoid clade, Polyporales, Basidiomycota).</title>
        <authorList>
            <person name="Fedorova T.V."/>
            <person name="Glazunova O.A."/>
            <person name="Landesman E.O."/>
            <person name="Moiseenko K.V."/>
            <person name="Psurtseva N.V."/>
            <person name="Savinova O.S."/>
            <person name="Shakhova N.V."/>
            <person name="Tyazhelova T.V."/>
            <person name="Vasina D.V."/>
        </authorList>
    </citation>
    <scope>NUCLEOTIDE SEQUENCE [LARGE SCALE GENOMIC DNA]</scope>
    <source>
        <strain evidence="5 6">LE-BIN_3174</strain>
    </source>
</reference>
<evidence type="ECO:0000256" key="2">
    <source>
        <dbReference type="ARBA" id="ARBA00022801"/>
    </source>
</evidence>
<evidence type="ECO:0000259" key="4">
    <source>
        <dbReference type="SMART" id="SM00474"/>
    </source>
</evidence>
<gene>
    <name evidence="5" type="ORF">EIP91_006284</name>
</gene>
<sequence length="509" mass="55527">MALHSIKEITGNAALRLSPPNIPSSPSRRGSASTAAPKSKILAMLDADLSSLTRSEAPLAPSIAKSKSAPVHHNVFVAGTAGSSASVALAAGYFTDNRAFGDPWPPSNVSVDPRATTRPAQNTSEQRTKPVSKNAKTTEGTTRTRRAHAVAQDTEAMEVDASPSYTYRDYSPKPALVYTCHEDEANDLVQSLQGPLGFDLEWKVQFRKGPGGTIERRTAVVQLSDEKMILVIQISGMQKFPPKLKELIESPQIVKTGANIANDGRKLFRDFGILAANLVELGGLGRQADPAFAQKRNIVALATIVQTYTGKALNKGPVRSSDWEHAPLTPEQLEYAANDAHCAITVYNKLMKMAVSSGRVLEPEKFTTNLQHDYTTGKLNVKTTPTPPALSRESTASSIDSQSSGATASSNQQGGAYRPSPQHRRAYDMWHHRKMTMDQIRAALRSKDNPLAVSTVITYVVWALQADATLPFSMPRLKEFVQLEAGSWRRHRDWIITKDLEQRSSMMVA</sequence>
<keyword evidence="1" id="KW-0540">Nuclease</keyword>
<name>A0A4R0RZ64_9APHY</name>
<dbReference type="InterPro" id="IPR036397">
    <property type="entry name" value="RNaseH_sf"/>
</dbReference>
<dbReference type="GO" id="GO:0005634">
    <property type="term" value="C:nucleus"/>
    <property type="evidence" value="ECO:0007669"/>
    <property type="project" value="TreeGrafter"/>
</dbReference>
<dbReference type="OrthoDB" id="1920326at2759"/>
<feature type="compositionally biased region" description="Polar residues" evidence="3">
    <location>
        <begin position="392"/>
        <end position="414"/>
    </location>
</feature>
<dbReference type="GO" id="GO:0005737">
    <property type="term" value="C:cytoplasm"/>
    <property type="evidence" value="ECO:0007669"/>
    <property type="project" value="TreeGrafter"/>
</dbReference>
<keyword evidence="6" id="KW-1185">Reference proteome</keyword>
<feature type="domain" description="3'-5' exonuclease" evidence="4">
    <location>
        <begin position="174"/>
        <end position="355"/>
    </location>
</feature>
<keyword evidence="2" id="KW-0378">Hydrolase</keyword>
<dbReference type="CDD" id="cd06141">
    <property type="entry name" value="WRN_exo"/>
    <property type="match status" value="1"/>
</dbReference>
<dbReference type="PANTHER" id="PTHR13620:SF104">
    <property type="entry name" value="EXONUCLEASE 3'-5' DOMAIN-CONTAINING PROTEIN 2"/>
    <property type="match status" value="1"/>
</dbReference>
<dbReference type="GO" id="GO:0008408">
    <property type="term" value="F:3'-5' exonuclease activity"/>
    <property type="evidence" value="ECO:0007669"/>
    <property type="project" value="InterPro"/>
</dbReference>
<dbReference type="GO" id="GO:0003676">
    <property type="term" value="F:nucleic acid binding"/>
    <property type="evidence" value="ECO:0007669"/>
    <property type="project" value="InterPro"/>
</dbReference>
<protein>
    <recommendedName>
        <fullName evidence="4">3'-5' exonuclease domain-containing protein</fullName>
    </recommendedName>
</protein>
<dbReference type="GO" id="GO:0006139">
    <property type="term" value="P:nucleobase-containing compound metabolic process"/>
    <property type="evidence" value="ECO:0007669"/>
    <property type="project" value="InterPro"/>
</dbReference>
<evidence type="ECO:0000256" key="1">
    <source>
        <dbReference type="ARBA" id="ARBA00022722"/>
    </source>
</evidence>
<dbReference type="EMBL" id="RWJN01000034">
    <property type="protein sequence ID" value="TCD69748.1"/>
    <property type="molecule type" value="Genomic_DNA"/>
</dbReference>
<dbReference type="Proteomes" id="UP000292702">
    <property type="component" value="Unassembled WGS sequence"/>
</dbReference>
<dbReference type="SUPFAM" id="SSF53098">
    <property type="entry name" value="Ribonuclease H-like"/>
    <property type="match status" value="1"/>
</dbReference>
<feature type="region of interest" description="Disordered" evidence="3">
    <location>
        <begin position="377"/>
        <end position="422"/>
    </location>
</feature>
<dbReference type="PANTHER" id="PTHR13620">
    <property type="entry name" value="3-5 EXONUCLEASE"/>
    <property type="match status" value="1"/>
</dbReference>
<dbReference type="InterPro" id="IPR002562">
    <property type="entry name" value="3'-5'_exonuclease_dom"/>
</dbReference>
<evidence type="ECO:0000313" key="6">
    <source>
        <dbReference type="Proteomes" id="UP000292702"/>
    </source>
</evidence>
<accession>A0A4R0RZ64</accession>
<dbReference type="Gene3D" id="3.30.420.10">
    <property type="entry name" value="Ribonuclease H-like superfamily/Ribonuclease H"/>
    <property type="match status" value="1"/>
</dbReference>
<organism evidence="5 6">
    <name type="scientific">Steccherinum ochraceum</name>
    <dbReference type="NCBI Taxonomy" id="92696"/>
    <lineage>
        <taxon>Eukaryota</taxon>
        <taxon>Fungi</taxon>
        <taxon>Dikarya</taxon>
        <taxon>Basidiomycota</taxon>
        <taxon>Agaricomycotina</taxon>
        <taxon>Agaricomycetes</taxon>
        <taxon>Polyporales</taxon>
        <taxon>Steccherinaceae</taxon>
        <taxon>Steccherinum</taxon>
    </lineage>
</organism>
<dbReference type="InterPro" id="IPR051132">
    <property type="entry name" value="3-5_Exonuclease_domain"/>
</dbReference>
<dbReference type="STRING" id="92696.A0A4R0RZ64"/>
<evidence type="ECO:0000313" key="5">
    <source>
        <dbReference type="EMBL" id="TCD69748.1"/>
    </source>
</evidence>
<feature type="region of interest" description="Disordered" evidence="3">
    <location>
        <begin position="103"/>
        <end position="154"/>
    </location>
</feature>